<evidence type="ECO:0000256" key="1">
    <source>
        <dbReference type="SAM" id="Phobius"/>
    </source>
</evidence>
<sequence>MNNINNNLQYKWSLASVILIIVGLLIGLNLILQRADNYLKIKAIDDCGRMTRFEQQNDDKSKVSYPVIDQYEDCIKKKGF</sequence>
<name>A0A1F7I7D5_9BACT</name>
<dbReference type="EMBL" id="MGAF01000053">
    <property type="protein sequence ID" value="OGK39278.1"/>
    <property type="molecule type" value="Genomic_DNA"/>
</dbReference>
<keyword evidence="1" id="KW-0472">Membrane</keyword>
<dbReference type="AlphaFoldDB" id="A0A1F7I7D5"/>
<organism evidence="2 3">
    <name type="scientific">Candidatus Roizmanbacteria bacterium RIFCSPLOWO2_01_FULL_35_13</name>
    <dbReference type="NCBI Taxonomy" id="1802055"/>
    <lineage>
        <taxon>Bacteria</taxon>
        <taxon>Candidatus Roizmaniibacteriota</taxon>
    </lineage>
</organism>
<keyword evidence="1" id="KW-1133">Transmembrane helix</keyword>
<protein>
    <submittedName>
        <fullName evidence="2">Uncharacterized protein</fullName>
    </submittedName>
</protein>
<evidence type="ECO:0000313" key="2">
    <source>
        <dbReference type="EMBL" id="OGK39278.1"/>
    </source>
</evidence>
<feature type="transmembrane region" description="Helical" evidence="1">
    <location>
        <begin position="12"/>
        <end position="32"/>
    </location>
</feature>
<evidence type="ECO:0000313" key="3">
    <source>
        <dbReference type="Proteomes" id="UP000179270"/>
    </source>
</evidence>
<accession>A0A1F7I7D5</accession>
<comment type="caution">
    <text evidence="2">The sequence shown here is derived from an EMBL/GenBank/DDBJ whole genome shotgun (WGS) entry which is preliminary data.</text>
</comment>
<proteinExistence type="predicted"/>
<dbReference type="Proteomes" id="UP000179270">
    <property type="component" value="Unassembled WGS sequence"/>
</dbReference>
<gene>
    <name evidence="2" type="ORF">A3A74_00395</name>
</gene>
<dbReference type="STRING" id="1802055.A3A74_00395"/>
<reference evidence="2 3" key="1">
    <citation type="journal article" date="2016" name="Nat. Commun.">
        <title>Thousands of microbial genomes shed light on interconnected biogeochemical processes in an aquifer system.</title>
        <authorList>
            <person name="Anantharaman K."/>
            <person name="Brown C.T."/>
            <person name="Hug L.A."/>
            <person name="Sharon I."/>
            <person name="Castelle C.J."/>
            <person name="Probst A.J."/>
            <person name="Thomas B.C."/>
            <person name="Singh A."/>
            <person name="Wilkins M.J."/>
            <person name="Karaoz U."/>
            <person name="Brodie E.L."/>
            <person name="Williams K.H."/>
            <person name="Hubbard S.S."/>
            <person name="Banfield J.F."/>
        </authorList>
    </citation>
    <scope>NUCLEOTIDE SEQUENCE [LARGE SCALE GENOMIC DNA]</scope>
</reference>
<keyword evidence="1" id="KW-0812">Transmembrane</keyword>